<keyword evidence="1" id="KW-0479">Metal-binding</keyword>
<proteinExistence type="predicted"/>
<name>A0ABR8BKN2_9NOSO</name>
<accession>A0ABR8BKN2</accession>
<evidence type="ECO:0000259" key="3">
    <source>
        <dbReference type="PROSITE" id="PS51393"/>
    </source>
</evidence>
<dbReference type="PANTHER" id="PTHR11771">
    <property type="entry name" value="LIPOXYGENASE"/>
    <property type="match status" value="1"/>
</dbReference>
<protein>
    <submittedName>
        <fullName evidence="4">Lipoxygenase</fullName>
    </submittedName>
</protein>
<gene>
    <name evidence="4" type="ORF">H6G14_18705</name>
</gene>
<dbReference type="Gene3D" id="1.20.245.10">
    <property type="entry name" value="Lipoxygenase-1, Domain 5"/>
    <property type="match status" value="1"/>
</dbReference>
<dbReference type="Proteomes" id="UP000621307">
    <property type="component" value="Unassembled WGS sequence"/>
</dbReference>
<dbReference type="InterPro" id="IPR000907">
    <property type="entry name" value="LipOase"/>
</dbReference>
<dbReference type="Pfam" id="PF00305">
    <property type="entry name" value="Lipoxygenase"/>
    <property type="match status" value="1"/>
</dbReference>
<organism evidence="4 5">
    <name type="scientific">Nostoc parmelioides FACHB-3921</name>
    <dbReference type="NCBI Taxonomy" id="2692909"/>
    <lineage>
        <taxon>Bacteria</taxon>
        <taxon>Bacillati</taxon>
        <taxon>Cyanobacteriota</taxon>
        <taxon>Cyanophyceae</taxon>
        <taxon>Nostocales</taxon>
        <taxon>Nostocaceae</taxon>
        <taxon>Nostoc</taxon>
    </lineage>
</organism>
<dbReference type="InterPro" id="IPR013819">
    <property type="entry name" value="LipOase_C"/>
</dbReference>
<sequence>MSLNLIHLPKIIEFLYRLLKFLATVPFANNLILSNKYEYDYEVLDPLAMTYIPSSLIPGLPAFPKADELPNEKWFALVLSTITLLVNQKTTDDVVNESVPQEKEIEDLGLINDKIKEAEGQEALTNAVMKLKKALGLADTDGQSELDSKTKNDIQLESNSSDYEDEFDKIDREIQAYLSQITQLESATPKAEEVEPINQELYGHLQEIAKSLGRELIKNQPDSTVRLESPSPVPTLPEYEQLINPLKIKPATLTNFQKDDVFAYMQVAGPNPVMLNQIKKIDSRLPITNEQYQKIVHQDSLEAALQERRIYLADYKKLETLENGSFGEFQKYIYAPVALFVVPPDGYLNRNLLPIAIRCQQTPGDDNPIFTPLDGENWMTAKTVLQMADSNYHELFSHLAQTHLFIEPFVLATNRCFDKSHAVRLLLKPHLEGTVLINYGAHKFLLAPEGPIDSLLSGTIDSNCNLAIKEALSNLANFNEVAFPKTLEKRGVNNSQQLPIYPYRDDGKLIWDAIHQWVKNYLGLFYASDNFVEKDIQLQKWASELLNKGKCHIGDKGDGQIKTLDYLVEAISTVIFTASAQHAAVNFPQSGLMTYAPAFPLGCYSPAPKKTQQQQDFMGLLSPLERAELQIQVLYLLGSVYYTKLGDYSSSFLQSFPKKEDKEKVEKALNKFKVNLNDIETKILNEDSQRLVSYRYLLPNNIPQSINI</sequence>
<dbReference type="SUPFAM" id="SSF48484">
    <property type="entry name" value="Lipoxigenase"/>
    <property type="match status" value="1"/>
</dbReference>
<dbReference type="PRINTS" id="PR00087">
    <property type="entry name" value="LIPOXYGENASE"/>
</dbReference>
<comment type="caution">
    <text evidence="4">The sequence shown here is derived from an EMBL/GenBank/DDBJ whole genome shotgun (WGS) entry which is preliminary data.</text>
</comment>
<evidence type="ECO:0000313" key="5">
    <source>
        <dbReference type="Proteomes" id="UP000621307"/>
    </source>
</evidence>
<dbReference type="Gene3D" id="3.10.450.60">
    <property type="match status" value="1"/>
</dbReference>
<reference evidence="4 5" key="1">
    <citation type="journal article" date="2020" name="ISME J.">
        <title>Comparative genomics reveals insights into cyanobacterial evolution and habitat adaptation.</title>
        <authorList>
            <person name="Chen M.Y."/>
            <person name="Teng W.K."/>
            <person name="Zhao L."/>
            <person name="Hu C.X."/>
            <person name="Zhou Y.K."/>
            <person name="Han B.P."/>
            <person name="Song L.R."/>
            <person name="Shu W.S."/>
        </authorList>
    </citation>
    <scope>NUCLEOTIDE SEQUENCE [LARGE SCALE GENOMIC DNA]</scope>
    <source>
        <strain evidence="4 5">FACHB-3921</strain>
    </source>
</reference>
<evidence type="ECO:0000256" key="2">
    <source>
        <dbReference type="ARBA" id="ARBA00023002"/>
    </source>
</evidence>
<evidence type="ECO:0000313" key="4">
    <source>
        <dbReference type="EMBL" id="MBD2253316.1"/>
    </source>
</evidence>
<evidence type="ECO:0000256" key="1">
    <source>
        <dbReference type="ARBA" id="ARBA00022723"/>
    </source>
</evidence>
<dbReference type="InterPro" id="IPR036226">
    <property type="entry name" value="LipOase_C_sf"/>
</dbReference>
<dbReference type="EMBL" id="JACJQL010000030">
    <property type="protein sequence ID" value="MBD2253316.1"/>
    <property type="molecule type" value="Genomic_DNA"/>
</dbReference>
<dbReference type="PROSITE" id="PS51393">
    <property type="entry name" value="LIPOXYGENASE_3"/>
    <property type="match status" value="1"/>
</dbReference>
<feature type="domain" description="Lipoxygenase" evidence="3">
    <location>
        <begin position="256"/>
        <end position="708"/>
    </location>
</feature>
<dbReference type="RefSeq" id="WP_190568852.1">
    <property type="nucleotide sequence ID" value="NZ_JACJQL010000030.1"/>
</dbReference>
<keyword evidence="5" id="KW-1185">Reference proteome</keyword>
<keyword evidence="2" id="KW-0560">Oxidoreductase</keyword>